<dbReference type="Pfam" id="PF08443">
    <property type="entry name" value="RimK"/>
    <property type="match status" value="1"/>
</dbReference>
<feature type="region of interest" description="Disordered" evidence="16">
    <location>
        <begin position="594"/>
        <end position="639"/>
    </location>
</feature>
<dbReference type="InterPro" id="IPR037446">
    <property type="entry name" value="His_Pase_VIP1"/>
</dbReference>
<dbReference type="GO" id="GO:0005524">
    <property type="term" value="F:ATP binding"/>
    <property type="evidence" value="ECO:0007669"/>
    <property type="project" value="UniProtKB-KW"/>
</dbReference>
<feature type="compositionally biased region" description="Polar residues" evidence="16">
    <location>
        <begin position="1"/>
        <end position="12"/>
    </location>
</feature>
<feature type="compositionally biased region" description="Basic and acidic residues" evidence="16">
    <location>
        <begin position="1495"/>
        <end position="1504"/>
    </location>
</feature>
<feature type="compositionally biased region" description="Low complexity" evidence="16">
    <location>
        <begin position="664"/>
        <end position="675"/>
    </location>
</feature>
<dbReference type="PANTHER" id="PTHR12750">
    <property type="entry name" value="DIPHOSPHOINOSITOL PENTAKISPHOSPHATE KINASE"/>
    <property type="match status" value="1"/>
</dbReference>
<accession>A0A9W8TQ79</accession>
<dbReference type="PANTHER" id="PTHR12750:SF9">
    <property type="entry name" value="INOSITOL HEXAKISPHOSPHATE AND DIPHOSPHOINOSITOL-PENTAKISPHOSPHATE KINASE"/>
    <property type="match status" value="1"/>
</dbReference>
<keyword evidence="9 14" id="KW-0067">ATP-binding</keyword>
<evidence type="ECO:0000256" key="15">
    <source>
        <dbReference type="SAM" id="Coils"/>
    </source>
</evidence>
<feature type="compositionally biased region" description="Polar residues" evidence="16">
    <location>
        <begin position="599"/>
        <end position="620"/>
    </location>
</feature>
<protein>
    <recommendedName>
        <fullName evidence="13 14">Inositol hexakisphosphate and diphosphoinositol-pentakisphosphate kinase</fullName>
        <ecNumber evidence="3 14">2.7.4.24</ecNumber>
    </recommendedName>
</protein>
<feature type="compositionally biased region" description="Low complexity" evidence="16">
    <location>
        <begin position="193"/>
        <end position="205"/>
    </location>
</feature>
<feature type="region of interest" description="Disordered" evidence="16">
    <location>
        <begin position="106"/>
        <end position="219"/>
    </location>
</feature>
<evidence type="ECO:0000256" key="1">
    <source>
        <dbReference type="ARBA" id="ARBA00004245"/>
    </source>
</evidence>
<dbReference type="GO" id="GO:0005829">
    <property type="term" value="C:cytosol"/>
    <property type="evidence" value="ECO:0007669"/>
    <property type="project" value="TreeGrafter"/>
</dbReference>
<evidence type="ECO:0000256" key="13">
    <source>
        <dbReference type="ARBA" id="ARBA00071668"/>
    </source>
</evidence>
<dbReference type="GO" id="GO:0052843">
    <property type="term" value="F:inositol-1-diphosphate-2,3,4,5,6-pentakisphosphate diphosphatase activity"/>
    <property type="evidence" value="ECO:0007669"/>
    <property type="project" value="UniProtKB-ARBA"/>
</dbReference>
<feature type="compositionally biased region" description="Basic and acidic residues" evidence="16">
    <location>
        <begin position="859"/>
        <end position="876"/>
    </location>
</feature>
<dbReference type="Pfam" id="PF18086">
    <property type="entry name" value="PPIP5K2_N"/>
    <property type="match status" value="1"/>
</dbReference>
<dbReference type="SUPFAM" id="SSF56059">
    <property type="entry name" value="Glutathione synthetase ATP-binding domain-like"/>
    <property type="match status" value="1"/>
</dbReference>
<feature type="compositionally biased region" description="Basic and acidic residues" evidence="16">
    <location>
        <begin position="209"/>
        <end position="218"/>
    </location>
</feature>
<dbReference type="GO" id="GO:0005856">
    <property type="term" value="C:cytoskeleton"/>
    <property type="evidence" value="ECO:0007669"/>
    <property type="project" value="UniProtKB-SubCell"/>
</dbReference>
<dbReference type="InterPro" id="IPR029033">
    <property type="entry name" value="His_PPase_superfam"/>
</dbReference>
<evidence type="ECO:0000256" key="9">
    <source>
        <dbReference type="ARBA" id="ARBA00022840"/>
    </source>
</evidence>
<dbReference type="SUPFAM" id="SSF53254">
    <property type="entry name" value="Phosphoglycerate mutase-like"/>
    <property type="match status" value="1"/>
</dbReference>
<comment type="subcellular location">
    <subcellularLocation>
        <location evidence="1 14">Cytoplasm</location>
        <location evidence="1 14">Cytoskeleton</location>
    </subcellularLocation>
</comment>
<evidence type="ECO:0000256" key="3">
    <source>
        <dbReference type="ARBA" id="ARBA00012893"/>
    </source>
</evidence>
<evidence type="ECO:0000256" key="12">
    <source>
        <dbReference type="ARBA" id="ARBA00034629"/>
    </source>
</evidence>
<feature type="compositionally biased region" description="Basic and acidic residues" evidence="16">
    <location>
        <begin position="621"/>
        <end position="632"/>
    </location>
</feature>
<dbReference type="InterPro" id="IPR013651">
    <property type="entry name" value="ATP-grasp_RimK-type"/>
</dbReference>
<dbReference type="FunFam" id="3.30.470.20:FF:000036">
    <property type="entry name" value="Inositol hexakisphosphate and diphosphoinositol-pentakisphosphate kinase"/>
    <property type="match status" value="1"/>
</dbReference>
<comment type="function">
    <text evidence="14">Bifunctional inositol kinase that acts in concert with the IP6K kinases to synthesize the diphosphate group-containing inositol pyrophosphates diphosphoinositol pentakisphosphate, PP-InsP5, and bis-diphosphoinositol tetrakisphosphate, (PP)2-InsP4. PP-InsP5 and (PP)2-InsP4, also respectively called InsP7 and InsP8, may regulate a variety of cellular processes, including apoptosis, vesicle trafficking, cytoskeletal dynamics, and exocytosis. Phosphorylates inositol hexakisphosphate (InsP6).</text>
</comment>
<dbReference type="VEuPathDB" id="FungiDB:F4678DRAFT_479355"/>
<feature type="coiled-coil region" evidence="15">
    <location>
        <begin position="973"/>
        <end position="1000"/>
    </location>
</feature>
<proteinExistence type="inferred from homology"/>
<organism evidence="19 20">
    <name type="scientific">Xylaria arbuscula</name>
    <dbReference type="NCBI Taxonomy" id="114810"/>
    <lineage>
        <taxon>Eukaryota</taxon>
        <taxon>Fungi</taxon>
        <taxon>Dikarya</taxon>
        <taxon>Ascomycota</taxon>
        <taxon>Pezizomycotina</taxon>
        <taxon>Sordariomycetes</taxon>
        <taxon>Xylariomycetidae</taxon>
        <taxon>Xylariales</taxon>
        <taxon>Xylariaceae</taxon>
        <taxon>Xylaria</taxon>
    </lineage>
</organism>
<feature type="region of interest" description="Disordered" evidence="16">
    <location>
        <begin position="663"/>
        <end position="708"/>
    </location>
</feature>
<feature type="region of interest" description="Disordered" evidence="16">
    <location>
        <begin position="1164"/>
        <end position="1205"/>
    </location>
</feature>
<dbReference type="Gene3D" id="3.40.50.1240">
    <property type="entry name" value="Phosphoglycerate mutase-like"/>
    <property type="match status" value="2"/>
</dbReference>
<keyword evidence="15" id="KW-0175">Coiled coil</keyword>
<feature type="domain" description="ATP-grasp fold RimK-type" evidence="17">
    <location>
        <begin position="445"/>
        <end position="540"/>
    </location>
</feature>
<comment type="catalytic activity">
    <reaction evidence="12">
        <text>1D-myo-inositol hexakisphosphate + ATP = 1-diphospho-1D-myo-inositol 2,3,4,5,6-pentakisphosphate + ADP</text>
        <dbReference type="Rhea" id="RHEA:37459"/>
        <dbReference type="ChEBI" id="CHEBI:30616"/>
        <dbReference type="ChEBI" id="CHEBI:58130"/>
        <dbReference type="ChEBI" id="CHEBI:74946"/>
        <dbReference type="ChEBI" id="CHEBI:456216"/>
        <dbReference type="EC" id="2.7.4.24"/>
    </reaction>
    <physiologicalReaction direction="left-to-right" evidence="12">
        <dbReference type="Rhea" id="RHEA:37460"/>
    </physiologicalReaction>
</comment>
<dbReference type="EMBL" id="JANPWZ010000297">
    <property type="protein sequence ID" value="KAJ3577870.1"/>
    <property type="molecule type" value="Genomic_DNA"/>
</dbReference>
<evidence type="ECO:0000256" key="5">
    <source>
        <dbReference type="ARBA" id="ARBA00022553"/>
    </source>
</evidence>
<keyword evidence="10" id="KW-0206">Cytoskeleton</keyword>
<dbReference type="InterPro" id="IPR000560">
    <property type="entry name" value="His_Pase_clade-2"/>
</dbReference>
<feature type="compositionally biased region" description="Basic and acidic residues" evidence="16">
    <location>
        <begin position="1164"/>
        <end position="1179"/>
    </location>
</feature>
<evidence type="ECO:0000259" key="17">
    <source>
        <dbReference type="Pfam" id="PF08443"/>
    </source>
</evidence>
<evidence type="ECO:0000256" key="16">
    <source>
        <dbReference type="SAM" id="MobiDB-lite"/>
    </source>
</evidence>
<dbReference type="Pfam" id="PF00328">
    <property type="entry name" value="His_Phos_2"/>
    <property type="match status" value="1"/>
</dbReference>
<evidence type="ECO:0000256" key="4">
    <source>
        <dbReference type="ARBA" id="ARBA00022490"/>
    </source>
</evidence>
<feature type="region of interest" description="Disordered" evidence="16">
    <location>
        <begin position="803"/>
        <end position="880"/>
    </location>
</feature>
<dbReference type="FunFam" id="3.40.50.11950:FF:000002">
    <property type="entry name" value="Inositol hexakisphosphate and diphosphoinositol-pentakisphosphate kinase"/>
    <property type="match status" value="1"/>
</dbReference>
<evidence type="ECO:0000313" key="19">
    <source>
        <dbReference type="EMBL" id="KAJ3577870.1"/>
    </source>
</evidence>
<comment type="caution">
    <text evidence="19">The sequence shown here is derived from an EMBL/GenBank/DDBJ whole genome shotgun (WGS) entry which is preliminary data.</text>
</comment>
<feature type="compositionally biased region" description="Basic and acidic residues" evidence="16">
    <location>
        <begin position="1187"/>
        <end position="1202"/>
    </location>
</feature>
<evidence type="ECO:0000256" key="6">
    <source>
        <dbReference type="ARBA" id="ARBA00022679"/>
    </source>
</evidence>
<feature type="compositionally biased region" description="Polar residues" evidence="16">
    <location>
        <begin position="133"/>
        <end position="144"/>
    </location>
</feature>
<feature type="domain" description="VIP1 N-terminal" evidence="18">
    <location>
        <begin position="225"/>
        <end position="312"/>
    </location>
</feature>
<feature type="compositionally biased region" description="Pro residues" evidence="16">
    <location>
        <begin position="163"/>
        <end position="173"/>
    </location>
</feature>
<keyword evidence="8 14" id="KW-0418">Kinase</keyword>
<comment type="similarity">
    <text evidence="2 14">Belongs to the histidine acid phosphatase family. VIP1 subfamily.</text>
</comment>
<dbReference type="Gene3D" id="3.40.50.11950">
    <property type="match status" value="1"/>
</dbReference>
<keyword evidence="6 14" id="KW-0808">Transferase</keyword>
<keyword evidence="5" id="KW-0597">Phosphoprotein</keyword>
<gene>
    <name evidence="19" type="ORF">NPX13_g2698</name>
</gene>
<comment type="catalytic activity">
    <reaction evidence="11">
        <text>5-diphospho-1D-myo-inositol 1,2,3,4,6-pentakisphosphate + ATP + H(+) = 1,5-bis(diphospho)-1D-myo-inositol 2,3,4,6-tetrakisphosphate + ADP</text>
        <dbReference type="Rhea" id="RHEA:10276"/>
        <dbReference type="ChEBI" id="CHEBI:15378"/>
        <dbReference type="ChEBI" id="CHEBI:30616"/>
        <dbReference type="ChEBI" id="CHEBI:58628"/>
        <dbReference type="ChEBI" id="CHEBI:77983"/>
        <dbReference type="ChEBI" id="CHEBI:456216"/>
        <dbReference type="EC" id="2.7.4.24"/>
    </reaction>
    <physiologicalReaction direction="left-to-right" evidence="11">
        <dbReference type="Rhea" id="RHEA:10277"/>
    </physiologicalReaction>
</comment>
<feature type="region of interest" description="Disordered" evidence="16">
    <location>
        <begin position="1"/>
        <end position="63"/>
    </location>
</feature>
<dbReference type="OrthoDB" id="18042at2759"/>
<dbReference type="Proteomes" id="UP001148614">
    <property type="component" value="Unassembled WGS sequence"/>
</dbReference>
<keyword evidence="4 14" id="KW-0963">Cytoplasm</keyword>
<feature type="region of interest" description="Disordered" evidence="16">
    <location>
        <begin position="1447"/>
        <end position="1504"/>
    </location>
</feature>
<name>A0A9W8TQ79_9PEZI</name>
<dbReference type="Gene3D" id="3.30.470.20">
    <property type="entry name" value="ATP-grasp fold, B domain"/>
    <property type="match status" value="1"/>
</dbReference>
<evidence type="ECO:0000259" key="18">
    <source>
        <dbReference type="Pfam" id="PF18086"/>
    </source>
</evidence>
<evidence type="ECO:0000256" key="8">
    <source>
        <dbReference type="ARBA" id="ARBA00022777"/>
    </source>
</evidence>
<evidence type="ECO:0000256" key="7">
    <source>
        <dbReference type="ARBA" id="ARBA00022741"/>
    </source>
</evidence>
<dbReference type="GO" id="GO:0006020">
    <property type="term" value="P:inositol metabolic process"/>
    <property type="evidence" value="ECO:0007669"/>
    <property type="project" value="TreeGrafter"/>
</dbReference>
<sequence length="1504" mass="167451">MEANPNPNSNSLFKKPSRGSFSTTKRLSSYQDQNYHGQLLDPTLGQRPPLSDPEGNTNNNNNKRISISSLLSLVSARGVSSSAASSSAGSDCGTVQRSVSAQTLMTSGKGLGPVPGQSEAGVSNVTVTTSSSPNAQGQVGNGPQLTPLGTHHTHSLDVVKRSPVPPHPPPPTSNPATRSQPNRDRSRTKRRFSGSTATSSHSQSSERGAQSREKEDTKPAPWGIIGVCALDSKARSKPSRNILNRIIANRDFDVVVFGDKTILDEGVENWPICDYLISFYSDGFPLDKAIAYVKARKPFCVNDVPMQKILWDRRLCLRMLDKINVPTPKRIEVNRDGGPDLLTPDVAKHTREVSGIDLETTDVGQYRAPRQVELLDDGDILSVDGALLRKPFVEKPTSGEDHNIIIYFPRSAGGGARKLFRKIGNKSSEFVEDLVVPRAITEPTSSFIYEKFMQVDNAEDVKAYTVGSHYCHAETRKSPVVDGIVRRNTHGKEIRYVTALSPEEKEMASKIARTFGQRVCGFDLLRAGGKSCVIDVNGWSFVKDNETYYDHCASILKEMFITERLKRGGPTPPLPSPALSDMNDPFTRALLATKDKESSATTPATNQSTLPSASSTLNPEDSTKEFNVDEKSLGSTPIVRSETNMSNIASKLQNGILSPLANLATGGSTSSSMPATAPPTHPATPDNESEEQEGSRSSPPPPPPKHSWKLKGLVSVIRHADRTPKQKYKFTFHTQPFIDLLKGHQEEVLLVGEAALASVLDAVEVAMKQGNEDRNKLKALRNVLVKKGGWAGTKVQIKPMFSKKKSAEIVPDQETGFPRESQSDSLDTKTQQHQGEREATSALDPIETDRESQNINNDDGAKPQEKVRQSAPRRQDSMSGVTMSKFTAADNSFVLDKLQLIVKWGGEPTHSARYQAQELAQNMRNDYMLLNRDILDEVHVFSSSERRVTTSAQIWAASFLDQKELPEDFITIRKDLLDDSNAAKDEMDKVKKKLKGLLRKGNERPSQFAWPEGMPEPSEVQTRVVQLMNFHRDVMQHNYNKLYSGAVNSLNAINNQNSEKTPGESSGTSIASSLSQANAVNNIQTRWCCGEDAELFRERWEKLFAEFCDHEKMDPSKISELYDTMKFDALHNRQFLEWVFTPPKHMLEEEFGIKVSRDTKNVLKEADESNRANDDKSDRNPVGGSPPDDRADKPEERGERSEAQNAMRRIFRRRSWMKHPSEIAQPDEYFHLQRGNNRTKAKTDARFEPLRELYQLAKVMFDFICPQEYGISDSEKLEIGLLTSLPLLKEIVQDLEEMQASEDAKSFFYFTKESHIYTLLNCILEGGIETKINRRTIPELDYLSQICFELYESENKGALDAPLPGQPAFNYSIRITISPGCHIFDPLDIQLDSKHCIGCAPRRGLTPHGDWKKIIETLRAKFHQVKLPKTFLAVNLSDAFTFQEKERQNSEGDVFDRDHQDDEWESGLEMRGTEPSKSSLSHDAAADDGLATADSARDDKSLID</sequence>
<evidence type="ECO:0000313" key="20">
    <source>
        <dbReference type="Proteomes" id="UP001148614"/>
    </source>
</evidence>
<keyword evidence="20" id="KW-1185">Reference proteome</keyword>
<dbReference type="GO" id="GO:0032958">
    <property type="term" value="P:inositol phosphate biosynthetic process"/>
    <property type="evidence" value="ECO:0007669"/>
    <property type="project" value="TreeGrafter"/>
</dbReference>
<dbReference type="GO" id="GO:0052723">
    <property type="term" value="F:inositol hexakisphosphate 1-kinase activity"/>
    <property type="evidence" value="ECO:0007669"/>
    <property type="project" value="UniProtKB-ARBA"/>
</dbReference>
<reference evidence="19" key="1">
    <citation type="submission" date="2022-07" db="EMBL/GenBank/DDBJ databases">
        <title>Genome Sequence of Xylaria arbuscula.</title>
        <authorList>
            <person name="Buettner E."/>
        </authorList>
    </citation>
    <scope>NUCLEOTIDE SEQUENCE</scope>
    <source>
        <strain evidence="19">VT107</strain>
    </source>
</reference>
<feature type="compositionally biased region" description="Basic and acidic residues" evidence="16">
    <location>
        <begin position="1447"/>
        <end position="1460"/>
    </location>
</feature>
<dbReference type="InterPro" id="IPR040557">
    <property type="entry name" value="VIP1_N"/>
</dbReference>
<dbReference type="GO" id="GO:0033857">
    <property type="term" value="F:5-diphosphoinositol pentakisphosphate 1-kinase activity"/>
    <property type="evidence" value="ECO:0007669"/>
    <property type="project" value="TreeGrafter"/>
</dbReference>
<evidence type="ECO:0000256" key="14">
    <source>
        <dbReference type="RuleBase" id="RU365032"/>
    </source>
</evidence>
<feature type="compositionally biased region" description="Polar residues" evidence="16">
    <location>
        <begin position="823"/>
        <end position="833"/>
    </location>
</feature>
<evidence type="ECO:0000256" key="11">
    <source>
        <dbReference type="ARBA" id="ARBA00033696"/>
    </source>
</evidence>
<evidence type="ECO:0000256" key="10">
    <source>
        <dbReference type="ARBA" id="ARBA00023212"/>
    </source>
</evidence>
<evidence type="ECO:0000256" key="2">
    <source>
        <dbReference type="ARBA" id="ARBA00005609"/>
    </source>
</evidence>
<keyword evidence="7 14" id="KW-0547">Nucleotide-binding</keyword>
<feature type="compositionally biased region" description="Polar residues" evidence="16">
    <location>
        <begin position="19"/>
        <end position="36"/>
    </location>
</feature>
<feature type="compositionally biased region" description="Low complexity" evidence="16">
    <location>
        <begin position="122"/>
        <end position="132"/>
    </location>
</feature>
<dbReference type="EC" id="2.7.4.24" evidence="3 14"/>